<evidence type="ECO:0000256" key="2">
    <source>
        <dbReference type="ARBA" id="ARBA00022617"/>
    </source>
</evidence>
<protein>
    <submittedName>
        <fullName evidence="9">Cytochrome c</fullName>
    </submittedName>
</protein>
<dbReference type="Gene3D" id="1.10.760.10">
    <property type="entry name" value="Cytochrome c-like domain"/>
    <property type="match status" value="2"/>
</dbReference>
<evidence type="ECO:0000313" key="10">
    <source>
        <dbReference type="Proteomes" id="UP000733744"/>
    </source>
</evidence>
<dbReference type="Proteomes" id="UP000733744">
    <property type="component" value="Unassembled WGS sequence"/>
</dbReference>
<dbReference type="InterPro" id="IPR050597">
    <property type="entry name" value="Cytochrome_c_Oxidase_Subunit"/>
</dbReference>
<dbReference type="SUPFAM" id="SSF46626">
    <property type="entry name" value="Cytochrome c"/>
    <property type="match status" value="2"/>
</dbReference>
<dbReference type="PANTHER" id="PTHR33751">
    <property type="entry name" value="CBB3-TYPE CYTOCHROME C OXIDASE SUBUNIT FIXP"/>
    <property type="match status" value="1"/>
</dbReference>
<evidence type="ECO:0000256" key="4">
    <source>
        <dbReference type="ARBA" id="ARBA00022982"/>
    </source>
</evidence>
<name>A0ABY3CHL5_9GAMM</name>
<reference evidence="9 10" key="1">
    <citation type="journal article" date="2019" name="Antonie Van Leeuwenhoek">
        <title>Description of 'Ca. Methylobacter oryzae' KRF1, a novel species from the environmentally important Methylobacter clade 2.</title>
        <authorList>
            <person name="Khatri K."/>
            <person name="Mohite J.A."/>
            <person name="Pandit P.S."/>
            <person name="Bahulikar R."/>
            <person name="Rahalkar M.C."/>
        </authorList>
    </citation>
    <scope>NUCLEOTIDE SEQUENCE [LARGE SCALE GENOMIC DNA]</scope>
    <source>
        <strain evidence="9 10">KRF1</strain>
    </source>
</reference>
<keyword evidence="10" id="KW-1185">Reference proteome</keyword>
<comment type="caution">
    <text evidence="9">The sequence shown here is derived from an EMBL/GenBank/DDBJ whole genome shotgun (WGS) entry which is preliminary data.</text>
</comment>
<feature type="domain" description="Cytochrome c" evidence="8">
    <location>
        <begin position="104"/>
        <end position="188"/>
    </location>
</feature>
<proteinExistence type="predicted"/>
<feature type="domain" description="Cytochrome c" evidence="8">
    <location>
        <begin position="25"/>
        <end position="103"/>
    </location>
</feature>
<feature type="chain" id="PRO_5046131946" evidence="7">
    <location>
        <begin position="25"/>
        <end position="188"/>
    </location>
</feature>
<keyword evidence="1" id="KW-0813">Transport</keyword>
<dbReference type="EMBL" id="RYFG02000004">
    <property type="protein sequence ID" value="TRX03836.1"/>
    <property type="molecule type" value="Genomic_DNA"/>
</dbReference>
<keyword evidence="2 6" id="KW-0349">Heme</keyword>
<dbReference type="InterPro" id="IPR009056">
    <property type="entry name" value="Cyt_c-like_dom"/>
</dbReference>
<evidence type="ECO:0000256" key="5">
    <source>
        <dbReference type="ARBA" id="ARBA00023004"/>
    </source>
</evidence>
<evidence type="ECO:0000256" key="1">
    <source>
        <dbReference type="ARBA" id="ARBA00022448"/>
    </source>
</evidence>
<evidence type="ECO:0000259" key="8">
    <source>
        <dbReference type="PROSITE" id="PS51007"/>
    </source>
</evidence>
<dbReference type="RefSeq" id="WP_127029640.1">
    <property type="nucleotide sequence ID" value="NZ_RYFG02000004.1"/>
</dbReference>
<feature type="signal peptide" evidence="7">
    <location>
        <begin position="1"/>
        <end position="24"/>
    </location>
</feature>
<dbReference type="PANTHER" id="PTHR33751:SF9">
    <property type="entry name" value="CYTOCHROME C4"/>
    <property type="match status" value="1"/>
</dbReference>
<evidence type="ECO:0000313" key="9">
    <source>
        <dbReference type="EMBL" id="TRX03836.1"/>
    </source>
</evidence>
<gene>
    <name evidence="9" type="ORF">EKO24_000135</name>
</gene>
<keyword evidence="7" id="KW-0732">Signal</keyword>
<dbReference type="Pfam" id="PF00034">
    <property type="entry name" value="Cytochrom_C"/>
    <property type="match status" value="2"/>
</dbReference>
<keyword evidence="3 6" id="KW-0479">Metal-binding</keyword>
<dbReference type="PROSITE" id="PS51007">
    <property type="entry name" value="CYTC"/>
    <property type="match status" value="2"/>
</dbReference>
<keyword evidence="4" id="KW-0249">Electron transport</keyword>
<evidence type="ECO:0000256" key="7">
    <source>
        <dbReference type="SAM" id="SignalP"/>
    </source>
</evidence>
<organism evidence="9 10">
    <name type="scientific">Candidatus Methylobacter oryzae</name>
    <dbReference type="NCBI Taxonomy" id="2497749"/>
    <lineage>
        <taxon>Bacteria</taxon>
        <taxon>Pseudomonadati</taxon>
        <taxon>Pseudomonadota</taxon>
        <taxon>Gammaproteobacteria</taxon>
        <taxon>Methylococcales</taxon>
        <taxon>Methylococcaceae</taxon>
        <taxon>Methylobacter</taxon>
    </lineage>
</organism>
<sequence>MNSLQQSLILSFFVSASLALPVSAADVKAGEQKADHCASCHGQKGNSSNAQWPNLAAQSSIYLVNQLKAFKSGDRVNPIMQPMASHLSDEDINDLSAYFSSQQPVKAGGEPTLAKAGETKAAMCLGCHGAKAQGNGQFPRLAGQYPEYLERQLNAFKTGTRKNGPMQAIAANLSEADFKALAAYFASL</sequence>
<keyword evidence="5 6" id="KW-0408">Iron</keyword>
<accession>A0ABY3CHL5</accession>
<dbReference type="InterPro" id="IPR036909">
    <property type="entry name" value="Cyt_c-like_dom_sf"/>
</dbReference>
<evidence type="ECO:0000256" key="6">
    <source>
        <dbReference type="PROSITE-ProRule" id="PRU00433"/>
    </source>
</evidence>
<evidence type="ECO:0000256" key="3">
    <source>
        <dbReference type="ARBA" id="ARBA00022723"/>
    </source>
</evidence>